<evidence type="ECO:0000313" key="2">
    <source>
        <dbReference type="EMBL" id="MBM7713036.1"/>
    </source>
</evidence>
<dbReference type="Proteomes" id="UP000823485">
    <property type="component" value="Unassembled WGS sequence"/>
</dbReference>
<evidence type="ECO:0000256" key="1">
    <source>
        <dbReference type="SAM" id="Phobius"/>
    </source>
</evidence>
<keyword evidence="1" id="KW-1133">Transmembrane helix</keyword>
<comment type="caution">
    <text evidence="2">The sequence shown here is derived from an EMBL/GenBank/DDBJ whole genome shotgun (WGS) entry which is preliminary data.</text>
</comment>
<gene>
    <name evidence="2" type="ORF">JOC94_000002</name>
</gene>
<protein>
    <recommendedName>
        <fullName evidence="4">Phage protein</fullName>
    </recommendedName>
</protein>
<keyword evidence="1" id="KW-0812">Transmembrane</keyword>
<sequence>MELMTVLFATFGTFFLGYFIGNMREGKEVSK</sequence>
<organism evidence="2 3">
    <name type="scientific">Siminovitchia thermophila</name>
    <dbReference type="NCBI Taxonomy" id="1245522"/>
    <lineage>
        <taxon>Bacteria</taxon>
        <taxon>Bacillati</taxon>
        <taxon>Bacillota</taxon>
        <taxon>Bacilli</taxon>
        <taxon>Bacillales</taxon>
        <taxon>Bacillaceae</taxon>
        <taxon>Siminovitchia</taxon>
    </lineage>
</organism>
<evidence type="ECO:0000313" key="3">
    <source>
        <dbReference type="Proteomes" id="UP000823485"/>
    </source>
</evidence>
<keyword evidence="1" id="KW-0472">Membrane</keyword>
<reference evidence="2 3" key="1">
    <citation type="submission" date="2021-01" db="EMBL/GenBank/DDBJ databases">
        <title>Genomic Encyclopedia of Type Strains, Phase IV (KMG-IV): sequencing the most valuable type-strain genomes for metagenomic binning, comparative biology and taxonomic classification.</title>
        <authorList>
            <person name="Goeker M."/>
        </authorList>
    </citation>
    <scope>NUCLEOTIDE SEQUENCE [LARGE SCALE GENOMIC DNA]</scope>
    <source>
        <strain evidence="2 3">DSM 105453</strain>
    </source>
</reference>
<dbReference type="EMBL" id="JAFBFH010000001">
    <property type="protein sequence ID" value="MBM7713036.1"/>
    <property type="molecule type" value="Genomic_DNA"/>
</dbReference>
<feature type="transmembrane region" description="Helical" evidence="1">
    <location>
        <begin position="6"/>
        <end position="23"/>
    </location>
</feature>
<accession>A0ABS2R065</accession>
<evidence type="ECO:0008006" key="4">
    <source>
        <dbReference type="Google" id="ProtNLM"/>
    </source>
</evidence>
<keyword evidence="3" id="KW-1185">Reference proteome</keyword>
<proteinExistence type="predicted"/>
<name>A0ABS2R065_9BACI</name>